<evidence type="ECO:0000256" key="2">
    <source>
        <dbReference type="ARBA" id="ARBA00012652"/>
    </source>
</evidence>
<evidence type="ECO:0000259" key="5">
    <source>
        <dbReference type="Pfam" id="PF08531"/>
    </source>
</evidence>
<dbReference type="Gene3D" id="2.60.420.10">
    <property type="entry name" value="Maltose phosphorylase, domain 3"/>
    <property type="match status" value="1"/>
</dbReference>
<evidence type="ECO:0000313" key="9">
    <source>
        <dbReference type="Proteomes" id="UP000621560"/>
    </source>
</evidence>
<feature type="domain" description="Alpha-L-rhamnosidase C-terminal" evidence="7">
    <location>
        <begin position="917"/>
        <end position="989"/>
    </location>
</feature>
<keyword evidence="9" id="KW-1185">Reference proteome</keyword>
<sequence>MGAKRRSHSAITNGEETNVNENSQVTITKLRVENRVNPLGIDAEAPRMSWIMEAAGRGQKQTAYQILVATQPEKLSVEQADLWNSGKVASNESAGILYEGQPLQPSTRYYWTVIVWERSGQKVEATEAAYFETGLRSSDGVTGWSGAKWIRMDGKPPKSPGAPMLRKETKLRGKVKQARLYVSALGVYDAHINGQKVGIAQEDGPCVYEFMPPGWTNFDQNVAYMTYDVTAFLQHDAATLAFTLGNGWWNGRISKAPDSEKQTVYYNDEQNDLALLCKLLINYDDHSTEVLVSDTDAGWKAADHGPVRADDLYDGETYDANRELEGWTEAGFDDSQWQAVREHAYTTSFPNATVTAYHGHTVQLIDALDQVPQDVTVYRDVIDHESSENGLGKIKVDAARSMVDPAAARQSAISISPGDTAIYDLGQNMVGIPRIVVHGQKGTQLRIRYAEMLNDASKGADGPVGSIYVANLRNAQATDVYTLKGAADEEIYQPTFTYHGFRYVEITIANGESATIKSLTGKVAMSALPETGSIETSNSDINQLFRNIMWGQRGNYFWIPTDCPQRNERVGWSGDTQLFANTALYNMDAALFLENWMTMLVENQETYGNGAFTSTAPSGRYANFRGFVGCGGWADAGIIVPWTVWQMTGDPAIIRKNYAAMKRYMDWIYAQTGETHRGTGGIGDWLNFQGTDRQLMSDAYYAYDAQLMASMANAIGEQADVQAYEALFANIKRTFIHNYMQIDQNGAVKVLSSGGYTALEYDEDPDQVGVENIQLEDNSQAALLWCLKLGLYENEGQKKQMIDLLADNIQNDEAYRLAHPTSSRVHYDENTLSVGFLGVNVIAPVLSDVGQTGLAYKLLLQDAMPSWLYSVKNGATTVWERWNSYSVEDGFGDVRMNSFNHYAYGAIAEWMYKYMAGIAADPAQPGFRHMILQPHIDPNRQITRVEGAYDSVRGTIRSEWEVKDHTFTYAVTVPANTTADLYLPADREHPVLESGRPIAEAEGVQFIGDQDGRAIYALEAGSYTFQSVIPN</sequence>
<dbReference type="InterPro" id="IPR012341">
    <property type="entry name" value="6hp_glycosidase-like_sf"/>
</dbReference>
<organism evidence="8 9">
    <name type="scientific">Paenibacillus sabuli</name>
    <dbReference type="NCBI Taxonomy" id="2772509"/>
    <lineage>
        <taxon>Bacteria</taxon>
        <taxon>Bacillati</taxon>
        <taxon>Bacillota</taxon>
        <taxon>Bacilli</taxon>
        <taxon>Bacillales</taxon>
        <taxon>Paenibacillaceae</taxon>
        <taxon>Paenibacillus</taxon>
    </lineage>
</organism>
<feature type="domain" description="Alpha-L-rhamnosidase concanavalin-like" evidence="4">
    <location>
        <begin position="418"/>
        <end position="522"/>
    </location>
</feature>
<dbReference type="SUPFAM" id="SSF48208">
    <property type="entry name" value="Six-hairpin glycosidases"/>
    <property type="match status" value="1"/>
</dbReference>
<reference evidence="8" key="1">
    <citation type="submission" date="2020-09" db="EMBL/GenBank/DDBJ databases">
        <title>A novel bacterium of genus Paenibacillus, isolated from South China Sea.</title>
        <authorList>
            <person name="Huang H."/>
            <person name="Mo K."/>
            <person name="Hu Y."/>
        </authorList>
    </citation>
    <scope>NUCLEOTIDE SEQUENCE</scope>
    <source>
        <strain evidence="8">IB182496</strain>
    </source>
</reference>
<dbReference type="Pfam" id="PF08531">
    <property type="entry name" value="Bac_rhamnosid_N"/>
    <property type="match status" value="1"/>
</dbReference>
<dbReference type="PANTHER" id="PTHR33307:SF6">
    <property type="entry name" value="ALPHA-RHAMNOSIDASE (EUROFUNG)-RELATED"/>
    <property type="match status" value="1"/>
</dbReference>
<dbReference type="InterPro" id="IPR013783">
    <property type="entry name" value="Ig-like_fold"/>
</dbReference>
<dbReference type="GO" id="GO:0005975">
    <property type="term" value="P:carbohydrate metabolic process"/>
    <property type="evidence" value="ECO:0007669"/>
    <property type="project" value="InterPro"/>
</dbReference>
<dbReference type="Pfam" id="PF17389">
    <property type="entry name" value="Bac_rhamnosid6H"/>
    <property type="match status" value="1"/>
</dbReference>
<dbReference type="PIRSF" id="PIRSF010631">
    <property type="entry name" value="A-rhamnsds"/>
    <property type="match status" value="1"/>
</dbReference>
<dbReference type="EC" id="3.2.1.40" evidence="2"/>
<dbReference type="PANTHER" id="PTHR33307">
    <property type="entry name" value="ALPHA-RHAMNOSIDASE (EUROFUNG)"/>
    <property type="match status" value="1"/>
</dbReference>
<evidence type="ECO:0000256" key="1">
    <source>
        <dbReference type="ARBA" id="ARBA00001445"/>
    </source>
</evidence>
<gene>
    <name evidence="8" type="ORF">IDH44_09610</name>
</gene>
<proteinExistence type="predicted"/>
<dbReference type="InterPro" id="IPR013737">
    <property type="entry name" value="Bac_rhamnosid_N"/>
</dbReference>
<dbReference type="InterPro" id="IPR035396">
    <property type="entry name" value="Bac_rhamnosid6H"/>
</dbReference>
<protein>
    <recommendedName>
        <fullName evidence="2">alpha-L-rhamnosidase</fullName>
        <ecNumber evidence="2">3.2.1.40</ecNumber>
    </recommendedName>
</protein>
<keyword evidence="3 8" id="KW-0378">Hydrolase</keyword>
<accession>A0A927GRN6</accession>
<feature type="domain" description="Bacterial alpha-L-rhamnosidase N-terminal" evidence="5">
    <location>
        <begin position="174"/>
        <end position="363"/>
    </location>
</feature>
<evidence type="ECO:0000259" key="6">
    <source>
        <dbReference type="Pfam" id="PF17389"/>
    </source>
</evidence>
<dbReference type="Pfam" id="PF05592">
    <property type="entry name" value="Bac_rhamnosid"/>
    <property type="match status" value="1"/>
</dbReference>
<evidence type="ECO:0000313" key="8">
    <source>
        <dbReference type="EMBL" id="MBD2845446.1"/>
    </source>
</evidence>
<evidence type="ECO:0000259" key="4">
    <source>
        <dbReference type="Pfam" id="PF05592"/>
    </source>
</evidence>
<dbReference type="Gene3D" id="2.60.120.260">
    <property type="entry name" value="Galactose-binding domain-like"/>
    <property type="match status" value="2"/>
</dbReference>
<name>A0A927GRN6_9BACL</name>
<dbReference type="Pfam" id="PF25788">
    <property type="entry name" value="Ig_Rha78A_N"/>
    <property type="match status" value="1"/>
</dbReference>
<comment type="catalytic activity">
    <reaction evidence="1">
        <text>Hydrolysis of terminal non-reducing alpha-L-rhamnose residues in alpha-L-rhamnosides.</text>
        <dbReference type="EC" id="3.2.1.40"/>
    </reaction>
</comment>
<dbReference type="Pfam" id="PF17390">
    <property type="entry name" value="Bac_rhamnosid_C"/>
    <property type="match status" value="1"/>
</dbReference>
<comment type="caution">
    <text evidence="8">The sequence shown here is derived from an EMBL/GenBank/DDBJ whole genome shotgun (WGS) entry which is preliminary data.</text>
</comment>
<dbReference type="InterPro" id="IPR008902">
    <property type="entry name" value="Rhamnosid_concanavalin"/>
</dbReference>
<dbReference type="InterPro" id="IPR016007">
    <property type="entry name" value="Alpha_rhamnosid"/>
</dbReference>
<dbReference type="InterPro" id="IPR008928">
    <property type="entry name" value="6-hairpin_glycosidase_sf"/>
</dbReference>
<dbReference type="Gene3D" id="2.60.40.10">
    <property type="entry name" value="Immunoglobulins"/>
    <property type="match status" value="1"/>
</dbReference>
<dbReference type="Gene3D" id="1.50.10.10">
    <property type="match status" value="1"/>
</dbReference>
<dbReference type="InterPro" id="IPR035398">
    <property type="entry name" value="Bac_rhamnosid_C"/>
</dbReference>
<feature type="domain" description="Alpha-L-rhamnosidase six-hairpin glycosidase" evidence="6">
    <location>
        <begin position="530"/>
        <end position="914"/>
    </location>
</feature>
<dbReference type="GO" id="GO:0030596">
    <property type="term" value="F:alpha-L-rhamnosidase activity"/>
    <property type="evidence" value="ECO:0007669"/>
    <property type="project" value="UniProtKB-EC"/>
</dbReference>
<dbReference type="AlphaFoldDB" id="A0A927GRN6"/>
<evidence type="ECO:0000259" key="7">
    <source>
        <dbReference type="Pfam" id="PF17390"/>
    </source>
</evidence>
<dbReference type="EMBL" id="JACXIZ010000015">
    <property type="protein sequence ID" value="MBD2845446.1"/>
    <property type="molecule type" value="Genomic_DNA"/>
</dbReference>
<dbReference type="Proteomes" id="UP000621560">
    <property type="component" value="Unassembled WGS sequence"/>
</dbReference>
<evidence type="ECO:0000256" key="3">
    <source>
        <dbReference type="ARBA" id="ARBA00022801"/>
    </source>
</evidence>